<comment type="caution">
    <text evidence="1">The sequence shown here is derived from an EMBL/GenBank/DDBJ whole genome shotgun (WGS) entry which is preliminary data.</text>
</comment>
<dbReference type="Proteomes" id="UP001346149">
    <property type="component" value="Unassembled WGS sequence"/>
</dbReference>
<organism evidence="1 2">
    <name type="scientific">Trapa natans</name>
    <name type="common">Water chestnut</name>
    <dbReference type="NCBI Taxonomy" id="22666"/>
    <lineage>
        <taxon>Eukaryota</taxon>
        <taxon>Viridiplantae</taxon>
        <taxon>Streptophyta</taxon>
        <taxon>Embryophyta</taxon>
        <taxon>Tracheophyta</taxon>
        <taxon>Spermatophyta</taxon>
        <taxon>Magnoliopsida</taxon>
        <taxon>eudicotyledons</taxon>
        <taxon>Gunneridae</taxon>
        <taxon>Pentapetalae</taxon>
        <taxon>rosids</taxon>
        <taxon>malvids</taxon>
        <taxon>Myrtales</taxon>
        <taxon>Lythraceae</taxon>
        <taxon>Trapa</taxon>
    </lineage>
</organism>
<dbReference type="EMBL" id="JAXQNO010000014">
    <property type="protein sequence ID" value="KAK4784082.1"/>
    <property type="molecule type" value="Genomic_DNA"/>
</dbReference>
<protein>
    <submittedName>
        <fullName evidence="1">Uncharacterized protein</fullName>
    </submittedName>
</protein>
<evidence type="ECO:0000313" key="2">
    <source>
        <dbReference type="Proteomes" id="UP001346149"/>
    </source>
</evidence>
<dbReference type="AlphaFoldDB" id="A0AAN7QYU3"/>
<evidence type="ECO:0000313" key="1">
    <source>
        <dbReference type="EMBL" id="KAK4784082.1"/>
    </source>
</evidence>
<keyword evidence="2" id="KW-1185">Reference proteome</keyword>
<sequence>MATRWKAILGLQRYNLWEISSVTAPSSRPRRVRFLTRYNLRSKSPSVLTRYDVAESECTAGESTRNRYFNYLFKLHSVVFLFASPTMSSVNCSISMTTSATATFPISLDSVKLLPPNNQILSLLEKKPLRDELLLRLH</sequence>
<name>A0AAN7QYU3_TRANT</name>
<reference evidence="1 2" key="1">
    <citation type="journal article" date="2023" name="Hortic Res">
        <title>Pangenome of water caltrop reveals structural variations and asymmetric subgenome divergence after allopolyploidization.</title>
        <authorList>
            <person name="Zhang X."/>
            <person name="Chen Y."/>
            <person name="Wang L."/>
            <person name="Yuan Y."/>
            <person name="Fang M."/>
            <person name="Shi L."/>
            <person name="Lu R."/>
            <person name="Comes H.P."/>
            <person name="Ma Y."/>
            <person name="Chen Y."/>
            <person name="Huang G."/>
            <person name="Zhou Y."/>
            <person name="Zheng Z."/>
            <person name="Qiu Y."/>
        </authorList>
    </citation>
    <scope>NUCLEOTIDE SEQUENCE [LARGE SCALE GENOMIC DNA]</scope>
    <source>
        <strain evidence="1">F231</strain>
    </source>
</reference>
<proteinExistence type="predicted"/>
<accession>A0AAN7QYU3</accession>
<gene>
    <name evidence="1" type="ORF">SAY86_018450</name>
</gene>